<dbReference type="PANTHER" id="PTHR47447:SF17">
    <property type="entry name" value="OS12G0638900 PROTEIN"/>
    <property type="match status" value="1"/>
</dbReference>
<dbReference type="PROSITE" id="PS51375">
    <property type="entry name" value="PPR"/>
    <property type="match status" value="3"/>
</dbReference>
<dbReference type="Pfam" id="PF01535">
    <property type="entry name" value="PPR"/>
    <property type="match status" value="1"/>
</dbReference>
<sequence>MVFVKPTVGISRLAGTAFKSFTHGYAQTVVAASQSSYASQNTGVTPLASNWIHRIGGNPSTSQLQHVPTHTSTQAARQDNNNNHDGLAQYYEAWHKHHKNGDLREWQQFQFQKLIGYSGAAAVESKELDDVQESSAIEEVDESLEDAPQRGNLKRAYTTSAVDNFGKAIDNQEAAAIAFAQVNEAIAEEISKTKQEVEAAVDVAIEEDAVSERTITPARGGQEQLSSDVHDTVAAPISELDAYTQELEMMLRDKQYSRIPSIFESMLYAGVRQPPASAYRALMTSAIKLTTGKHQKVPKALEVYSDMLRRRVIPDAETYTALIDLLANRALEASATKKVLEEKRSRYGGMEAEDSFLFHSDALEYAIFAEDESLSIALTTFNSASTKVDLSTKSYGLLIHACAKQGRVSDMMRLFDHMSGKDIVPNANIFPAMINAFALTGDLRNAVDCYDNYKKLAIENDAGLNSMSRMDEVVYSSLIKAYASCQHLSGGQKFLREIESHEQNAFKRQAIRDTVFVESFLPLSLQTGNFKEASAILANVSSAASVHALNAIVIAAADNNNSDESTKAFNALAAVGADLAPSSMAMLAMHVRNANLDAAEPYWRVLENSMATSAFIEPATMRALALISVGLATRGIAQTRHMLSRIRDAQNSASANHEIAEKVEEVIEVLGSFALKNNNTLELGASMELLRMMVDNGALVNPIAEHLVASFGSQEIARLNSSDIGLLTKVQSRMVLDEAAPEIAGDARFACLLENIVSRAILPDVSTENLIEKTLINLDRSDLSRLWNNYRYPVLPSPVYPPVVNFNAFPQAPMVPVSPVFDDAFDPYASRTDNKASVAITDLLEKPHGKSASNLNEALAKFRNIRRAGRVPRFFAYSKLITAAAKENQFNLCRDIVEMAKQDVPFLPQYRVVRFGWVSILDSMLSACLTVGRRDLAAQYHQDLLDMGASPSANTYGLYITTLKENTKTFDEATEAVKIFLRAKAEGVEPTSFLYNALIGKLGKARRIDDCLFYFAEMRNLGIRPTSVTYGTIVNALCRVSDEKFAEEIFEEMEACANYKPRPAPYHSLMQHFLTTKRDRSKVLSYYERMRSKGIQPTMHTYKLLIDTHATLEPLNMAEAESVLAEMRAAGEKPEAVHYAALIHAKGCVQQDMAGARALFGTVASDSNLKLQPCVYQAMFESLVANRQVADAEPLLAHMAARRVEMTPYIANALIHGWALEKDIVRARQAFDRINFADREPSTYEAMVRAYLAVEDREGAQAVVGEALSRGYPTAVANKIVELISGGRQ</sequence>
<dbReference type="FunFam" id="1.25.40.10:FF:000266">
    <property type="entry name" value="Pentatricopeptide repeat domain-containing protein"/>
    <property type="match status" value="1"/>
</dbReference>
<dbReference type="STRING" id="1043003.A0A074WBA4"/>
<feature type="repeat" description="PPR" evidence="5">
    <location>
        <begin position="391"/>
        <end position="425"/>
    </location>
</feature>
<evidence type="ECO:0000313" key="8">
    <source>
        <dbReference type="Proteomes" id="UP000030672"/>
    </source>
</evidence>
<reference evidence="7 8" key="1">
    <citation type="journal article" date="2014" name="BMC Genomics">
        <title>Genome sequencing of four Aureobasidium pullulans varieties: biotechnological potential, stress tolerance, and description of new species.</title>
        <authorList>
            <person name="Gostin Ar C."/>
            <person name="Ohm R.A."/>
            <person name="Kogej T."/>
            <person name="Sonjak S."/>
            <person name="Turk M."/>
            <person name="Zajc J."/>
            <person name="Zalar P."/>
            <person name="Grube M."/>
            <person name="Sun H."/>
            <person name="Han J."/>
            <person name="Sharma A."/>
            <person name="Chiniquy J."/>
            <person name="Ngan C.Y."/>
            <person name="Lipzen A."/>
            <person name="Barry K."/>
            <person name="Grigoriev I.V."/>
            <person name="Gunde-Cimerman N."/>
        </authorList>
    </citation>
    <scope>NUCLEOTIDE SEQUENCE [LARGE SCALE GENOMIC DNA]</scope>
    <source>
        <strain evidence="7 8">CBS 110374</strain>
    </source>
</reference>
<dbReference type="Proteomes" id="UP000030672">
    <property type="component" value="Unassembled WGS sequence"/>
</dbReference>
<protein>
    <submittedName>
        <fullName evidence="7">Pentatricopeptide repeat protein</fullName>
    </submittedName>
</protein>
<dbReference type="InterPro" id="IPR002885">
    <property type="entry name" value="PPR_rpt"/>
</dbReference>
<dbReference type="InterPro" id="IPR011990">
    <property type="entry name" value="TPR-like_helical_dom_sf"/>
</dbReference>
<dbReference type="HOGENOM" id="CLU_002863_0_0_1"/>
<keyword evidence="8" id="KW-1185">Reference proteome</keyword>
<evidence type="ECO:0000256" key="5">
    <source>
        <dbReference type="PROSITE-ProRule" id="PRU00708"/>
    </source>
</evidence>
<dbReference type="Pfam" id="PF24603">
    <property type="entry name" value="TPR_30"/>
    <property type="match status" value="1"/>
</dbReference>
<evidence type="ECO:0000256" key="4">
    <source>
        <dbReference type="ARBA" id="ARBA00044511"/>
    </source>
</evidence>
<feature type="repeat" description="PPR" evidence="5">
    <location>
        <begin position="991"/>
        <end position="1025"/>
    </location>
</feature>
<dbReference type="EMBL" id="KL584846">
    <property type="protein sequence ID" value="KEQ59776.1"/>
    <property type="molecule type" value="Genomic_DNA"/>
</dbReference>
<evidence type="ECO:0000313" key="7">
    <source>
        <dbReference type="EMBL" id="KEQ59776.1"/>
    </source>
</evidence>
<dbReference type="GeneID" id="63918538"/>
<keyword evidence="2" id="KW-0677">Repeat</keyword>
<gene>
    <name evidence="7" type="ORF">M437DRAFT_68749</name>
</gene>
<proteinExistence type="inferred from homology"/>
<dbReference type="NCBIfam" id="TIGR00756">
    <property type="entry name" value="PPR"/>
    <property type="match status" value="3"/>
</dbReference>
<feature type="repeat" description="PPR" evidence="5">
    <location>
        <begin position="1026"/>
        <end position="1056"/>
    </location>
</feature>
<evidence type="ECO:0000259" key="6">
    <source>
        <dbReference type="Pfam" id="PF24603"/>
    </source>
</evidence>
<dbReference type="PANTHER" id="PTHR47447">
    <property type="entry name" value="OS03G0856100 PROTEIN"/>
    <property type="match status" value="1"/>
</dbReference>
<evidence type="ECO:0000256" key="3">
    <source>
        <dbReference type="ARBA" id="ARBA00044493"/>
    </source>
</evidence>
<comment type="similarity">
    <text evidence="1">Belongs to the CCM1 family.</text>
</comment>
<feature type="domain" description="Tetratricopeptide repeat" evidence="6">
    <location>
        <begin position="511"/>
        <end position="608"/>
    </location>
</feature>
<dbReference type="Gene3D" id="1.25.40.10">
    <property type="entry name" value="Tetratricopeptide repeat domain"/>
    <property type="match status" value="4"/>
</dbReference>
<dbReference type="InterPro" id="IPR057585">
    <property type="entry name" value="TPR_dom_fungi"/>
</dbReference>
<evidence type="ECO:0000256" key="1">
    <source>
        <dbReference type="ARBA" id="ARBA00006192"/>
    </source>
</evidence>
<organism evidence="7 8">
    <name type="scientific">Aureobasidium melanogenum (strain CBS 110374)</name>
    <name type="common">Aureobasidium pullulans var. melanogenum</name>
    <dbReference type="NCBI Taxonomy" id="1043003"/>
    <lineage>
        <taxon>Eukaryota</taxon>
        <taxon>Fungi</taxon>
        <taxon>Dikarya</taxon>
        <taxon>Ascomycota</taxon>
        <taxon>Pezizomycotina</taxon>
        <taxon>Dothideomycetes</taxon>
        <taxon>Dothideomycetidae</taxon>
        <taxon>Dothideales</taxon>
        <taxon>Saccotheciaceae</taxon>
        <taxon>Aureobasidium</taxon>
    </lineage>
</organism>
<accession>A0A074WBA4</accession>
<evidence type="ECO:0000256" key="2">
    <source>
        <dbReference type="ARBA" id="ARBA00022737"/>
    </source>
</evidence>
<comment type="function">
    <text evidence="3">Regulates mitochondrial small subunit maturation by controlling 15S rRNA 5'-end processing. Localizes to the 5' precursor of the 15S rRNA in a position that is subsequently occupied by mS47 in the mature yeast mtSSU. Uses structure and sequence-specific RNA recognition, binding to a single-stranded region of the precursor and specifically recognizing bases -6 to -1. The exchange of Ccm1 for mS47 is coupled to the irreversible removal of precursor rRNA that is accompanied by conformational changes of the mitoribosomal proteins uS5m and mS26. These conformational changes signal completion of 5'-end rRNA processing through protection of the mature 5'-end of the 15S rRNA and stabilization of mS47. The removal of the 5' precursor together with the dissociation of Ccm1 may be catalyzed by the 5'-3' exoribonuclease Pet127. Involved in the specific removal of group I introns in mitochondrial encoded transcripts.</text>
</comment>
<dbReference type="RefSeq" id="XP_040876799.1">
    <property type="nucleotide sequence ID" value="XM_041025165.1"/>
</dbReference>
<name>A0A074WBA4_AURM1</name>
<comment type="subunit">
    <text evidence="4">Binds to mitochondrial small subunit 15S rRNA.</text>
</comment>
<dbReference type="Pfam" id="PF13041">
    <property type="entry name" value="PPR_2"/>
    <property type="match status" value="1"/>
</dbReference>